<gene>
    <name evidence="1" type="ORF">S06H3_11988</name>
</gene>
<reference evidence="1" key="1">
    <citation type="journal article" date="2014" name="Front. Microbiol.">
        <title>High frequency of phylogenetically diverse reductive dehalogenase-homologous genes in deep subseafloor sedimentary metagenomes.</title>
        <authorList>
            <person name="Kawai M."/>
            <person name="Futagami T."/>
            <person name="Toyoda A."/>
            <person name="Takaki Y."/>
            <person name="Nishi S."/>
            <person name="Hori S."/>
            <person name="Arai W."/>
            <person name="Tsubouchi T."/>
            <person name="Morono Y."/>
            <person name="Uchiyama I."/>
            <person name="Ito T."/>
            <person name="Fujiyama A."/>
            <person name="Inagaki F."/>
            <person name="Takami H."/>
        </authorList>
    </citation>
    <scope>NUCLEOTIDE SEQUENCE</scope>
    <source>
        <strain evidence="1">Expedition CK06-06</strain>
    </source>
</reference>
<evidence type="ECO:0000313" key="1">
    <source>
        <dbReference type="EMBL" id="GAI04827.1"/>
    </source>
</evidence>
<dbReference type="AlphaFoldDB" id="X1KCQ9"/>
<sequence>MTRKKINPLTQKEQAILHRLERFAQRNNLELFNVKGSLFDRVRTIANNGGVCPCFPDRPHCPCSQVIQECKEKGECGCRVFVAPKCK</sequence>
<dbReference type="EMBL" id="BARV01005892">
    <property type="protein sequence ID" value="GAI04827.1"/>
    <property type="molecule type" value="Genomic_DNA"/>
</dbReference>
<comment type="caution">
    <text evidence="1">The sequence shown here is derived from an EMBL/GenBank/DDBJ whole genome shotgun (WGS) entry which is preliminary data.</text>
</comment>
<protein>
    <submittedName>
        <fullName evidence="1">Uncharacterized protein</fullName>
    </submittedName>
</protein>
<name>X1KCQ9_9ZZZZ</name>
<dbReference type="GO" id="GO:0016730">
    <property type="term" value="F:oxidoreductase activity, acting on iron-sulfur proteins as donors"/>
    <property type="evidence" value="ECO:0007669"/>
    <property type="project" value="InterPro"/>
</dbReference>
<organism evidence="1">
    <name type="scientific">marine sediment metagenome</name>
    <dbReference type="NCBI Taxonomy" id="412755"/>
    <lineage>
        <taxon>unclassified sequences</taxon>
        <taxon>metagenomes</taxon>
        <taxon>ecological metagenomes</taxon>
    </lineage>
</organism>
<dbReference type="SUPFAM" id="SSF57662">
    <property type="entry name" value="Ferredoxin thioredoxin reductase (FTR), catalytic beta chain"/>
    <property type="match status" value="1"/>
</dbReference>
<accession>X1KCQ9</accession>
<proteinExistence type="predicted"/>
<dbReference type="InterPro" id="IPR036644">
    <property type="entry name" value="FTR_bsu_sf"/>
</dbReference>